<protein>
    <recommendedName>
        <fullName evidence="4">Reverse transcriptase</fullName>
    </recommendedName>
</protein>
<feature type="compositionally biased region" description="Basic and acidic residues" evidence="1">
    <location>
        <begin position="478"/>
        <end position="489"/>
    </location>
</feature>
<dbReference type="PANTHER" id="PTHR37015:SF2">
    <property type="entry name" value="REVERSE TRANSCRIPTASE DOMAIN-CONTAINING PROTEIN"/>
    <property type="match status" value="1"/>
</dbReference>
<dbReference type="Proteomes" id="UP001390339">
    <property type="component" value="Unassembled WGS sequence"/>
</dbReference>
<comment type="caution">
    <text evidence="2">The sequence shown here is derived from an EMBL/GenBank/DDBJ whole genome shotgun (WGS) entry which is preliminary data.</text>
</comment>
<reference evidence="2 3" key="1">
    <citation type="journal article" date="2024" name="IMA Fungus">
        <title>Apiospora arundinis, a panoply of carbohydrate-active enzymes and secondary metabolites.</title>
        <authorList>
            <person name="Sorensen T."/>
            <person name="Petersen C."/>
            <person name="Muurmann A.T."/>
            <person name="Christiansen J.V."/>
            <person name="Brundto M.L."/>
            <person name="Overgaard C.K."/>
            <person name="Boysen A.T."/>
            <person name="Wollenberg R.D."/>
            <person name="Larsen T.O."/>
            <person name="Sorensen J.L."/>
            <person name="Nielsen K.L."/>
            <person name="Sondergaard T.E."/>
        </authorList>
    </citation>
    <scope>NUCLEOTIDE SEQUENCE [LARGE SCALE GENOMIC DNA]</scope>
    <source>
        <strain evidence="2 3">AAU 773</strain>
    </source>
</reference>
<keyword evidence="3" id="KW-1185">Reference proteome</keyword>
<proteinExistence type="predicted"/>
<evidence type="ECO:0000256" key="1">
    <source>
        <dbReference type="SAM" id="MobiDB-lite"/>
    </source>
</evidence>
<evidence type="ECO:0008006" key="4">
    <source>
        <dbReference type="Google" id="ProtNLM"/>
    </source>
</evidence>
<dbReference type="PANTHER" id="PTHR37015">
    <property type="entry name" value="REVERSE TRANSCRIPTASE DOMAIN-CONTAINING PROTEIN"/>
    <property type="match status" value="1"/>
</dbReference>
<accession>A0ABR2I1N9</accession>
<evidence type="ECO:0000313" key="3">
    <source>
        <dbReference type="Proteomes" id="UP001390339"/>
    </source>
</evidence>
<organism evidence="2 3">
    <name type="scientific">Apiospora arundinis</name>
    <dbReference type="NCBI Taxonomy" id="335852"/>
    <lineage>
        <taxon>Eukaryota</taxon>
        <taxon>Fungi</taxon>
        <taxon>Dikarya</taxon>
        <taxon>Ascomycota</taxon>
        <taxon>Pezizomycotina</taxon>
        <taxon>Sordariomycetes</taxon>
        <taxon>Xylariomycetidae</taxon>
        <taxon>Amphisphaeriales</taxon>
        <taxon>Apiosporaceae</taxon>
        <taxon>Apiospora</taxon>
    </lineage>
</organism>
<gene>
    <name evidence="2" type="ORF">PGQ11_012008</name>
</gene>
<feature type="region of interest" description="Disordered" evidence="1">
    <location>
        <begin position="457"/>
        <end position="492"/>
    </location>
</feature>
<dbReference type="EMBL" id="JAPCWZ010000007">
    <property type="protein sequence ID" value="KAK8856096.1"/>
    <property type="molecule type" value="Genomic_DNA"/>
</dbReference>
<sequence length="986" mass="112023">MASTSGSVFSETLKEITNTKLQELSKRRAAFEEKKAAILSSLDQHDRIKRLIALSDGVKSCYAIKLDSSNPSKHDNLTVELKNLDSFIAQARYDPSVSTKTLEKWETSLLGHLDTRSLKYAYASLYAQLVTEWLAPESPSGPTEVEGDDDEMTEPFEAIESARKLEAKQQWEQDVFVPAEVDEAGLSRFLKELFVDEPADSSKKSKARRKLTESIKDFERKLAEPNQFNAYTLKWVIGGLLASDRLSNEKCEALRDFVKNDIILGEIADVLNMRLSALDTWSWGDNVPLEQRRKISGVYNVHMDEELLQSIFLQYIGVKWSVFFKRALKGFRKLGGPWLDVRQPMAELDKLRREYYLGNTVSHRQPNSVQHVRRSMYRKDYFMSRLLDKEDQQVELIEGQEDVAMLSMGYDPGFSAASPVSYAPMYVIPTDASGISADHCDKHRSASRSWMRHRKMISQAARKSAPSTGVVPEDSETESDREPNSDKKNPMQVKQRLLHILSTEAAICSKIHDDFTALHSSFDRWDSLLPHTTIHTILSFFGVSNTWLQFFAKFLEVPLKFADDPANTTVRTRRRGTPTSHTLSDVFGEVVFFCLDFATNQSTGGNLLYRLYDDAWFWSASHDAAAKAWATMQRFATVTGTQLNMATTGCIRISGDPSITPPIHSSLPKGDIKWGFLRLSPQTGRFEINQALVDTHIAELQRQLQTKQKTVFSFIQAWNSYANTFFSSNFGEAANCFGRSHLDAMLETHSRIQREVFRTSTGSSNDGIEIEASSVVEYLKALLHQRYGVEDIPDAFMFFPVELGGLDLQSPFVSILQVRNSILVDPSSLLNEFKQAEIEAYHVAKENFRKMDHYYEGWKPEGPGEAETFFSLEEWSRWREELQYEFDKELVDVYRKLLERPDDGGGIEMNEAGLAGGLAALAESHHASLRGIKSDWNSMEPYWRWVVTLYGPEVMARFGGLRLVDPGLLPMGMVSLFREKRLSWQD</sequence>
<evidence type="ECO:0000313" key="2">
    <source>
        <dbReference type="EMBL" id="KAK8856096.1"/>
    </source>
</evidence>
<name>A0ABR2I1N9_9PEZI</name>